<reference evidence="9" key="1">
    <citation type="journal article" date="2020" name="Nat. Commun.">
        <title>Large-scale genome sequencing of mycorrhizal fungi provides insights into the early evolution of symbiotic traits.</title>
        <authorList>
            <person name="Miyauchi S."/>
            <person name="Kiss E."/>
            <person name="Kuo A."/>
            <person name="Drula E."/>
            <person name="Kohler A."/>
            <person name="Sanchez-Garcia M."/>
            <person name="Morin E."/>
            <person name="Andreopoulos B."/>
            <person name="Barry K.W."/>
            <person name="Bonito G."/>
            <person name="Buee M."/>
            <person name="Carver A."/>
            <person name="Chen C."/>
            <person name="Cichocki N."/>
            <person name="Clum A."/>
            <person name="Culley D."/>
            <person name="Crous P.W."/>
            <person name="Fauchery L."/>
            <person name="Girlanda M."/>
            <person name="Hayes R.D."/>
            <person name="Keri Z."/>
            <person name="LaButti K."/>
            <person name="Lipzen A."/>
            <person name="Lombard V."/>
            <person name="Magnuson J."/>
            <person name="Maillard F."/>
            <person name="Murat C."/>
            <person name="Nolan M."/>
            <person name="Ohm R.A."/>
            <person name="Pangilinan J."/>
            <person name="Pereira M.F."/>
            <person name="Perotto S."/>
            <person name="Peter M."/>
            <person name="Pfister S."/>
            <person name="Riley R."/>
            <person name="Sitrit Y."/>
            <person name="Stielow J.B."/>
            <person name="Szollosi G."/>
            <person name="Zifcakova L."/>
            <person name="Stursova M."/>
            <person name="Spatafora J.W."/>
            <person name="Tedersoo L."/>
            <person name="Vaario L.M."/>
            <person name="Yamada A."/>
            <person name="Yan M."/>
            <person name="Wang P."/>
            <person name="Xu J."/>
            <person name="Bruns T."/>
            <person name="Baldrian P."/>
            <person name="Vilgalys R."/>
            <person name="Dunand C."/>
            <person name="Henrissat B."/>
            <person name="Grigoriev I.V."/>
            <person name="Hibbett D."/>
            <person name="Nagy L.G."/>
            <person name="Martin F.M."/>
        </authorList>
    </citation>
    <scope>NUCLEOTIDE SEQUENCE</scope>
    <source>
        <strain evidence="9">UH-Tt-Lm1</strain>
    </source>
</reference>
<feature type="domain" description="W2" evidence="8">
    <location>
        <begin position="557"/>
        <end position="730"/>
    </location>
</feature>
<keyword evidence="3" id="KW-0963">Cytoplasm</keyword>
<dbReference type="SUPFAM" id="SSF53448">
    <property type="entry name" value="Nucleotide-diphospho-sugar transferases"/>
    <property type="match status" value="1"/>
</dbReference>
<dbReference type="EMBL" id="WIUZ02000012">
    <property type="protein sequence ID" value="KAF9782181.1"/>
    <property type="molecule type" value="Genomic_DNA"/>
</dbReference>
<dbReference type="GO" id="GO:0016740">
    <property type="term" value="F:transferase activity"/>
    <property type="evidence" value="ECO:0007669"/>
    <property type="project" value="UniProtKB-KW"/>
</dbReference>
<dbReference type="Proteomes" id="UP000736335">
    <property type="component" value="Unassembled WGS sequence"/>
</dbReference>
<keyword evidence="9" id="KW-0808">Transferase</keyword>
<dbReference type="SUPFAM" id="SSF48371">
    <property type="entry name" value="ARM repeat"/>
    <property type="match status" value="1"/>
</dbReference>
<dbReference type="Gene3D" id="2.160.10.10">
    <property type="entry name" value="Hexapeptide repeat proteins"/>
    <property type="match status" value="1"/>
</dbReference>
<feature type="region of interest" description="Disordered" evidence="7">
    <location>
        <begin position="503"/>
        <end position="559"/>
    </location>
</feature>
<organism evidence="9 10">
    <name type="scientific">Thelephora terrestris</name>
    <dbReference type="NCBI Taxonomy" id="56493"/>
    <lineage>
        <taxon>Eukaryota</taxon>
        <taxon>Fungi</taxon>
        <taxon>Dikarya</taxon>
        <taxon>Basidiomycota</taxon>
        <taxon>Agaricomycotina</taxon>
        <taxon>Agaricomycetes</taxon>
        <taxon>Thelephorales</taxon>
        <taxon>Thelephoraceae</taxon>
        <taxon>Thelephora</taxon>
    </lineage>
</organism>
<reference evidence="9" key="2">
    <citation type="submission" date="2020-11" db="EMBL/GenBank/DDBJ databases">
        <authorList>
            <consortium name="DOE Joint Genome Institute"/>
            <person name="Kuo A."/>
            <person name="Miyauchi S."/>
            <person name="Kiss E."/>
            <person name="Drula E."/>
            <person name="Kohler A."/>
            <person name="Sanchez-Garcia M."/>
            <person name="Andreopoulos B."/>
            <person name="Barry K.W."/>
            <person name="Bonito G."/>
            <person name="Buee M."/>
            <person name="Carver A."/>
            <person name="Chen C."/>
            <person name="Cichocki N."/>
            <person name="Clum A."/>
            <person name="Culley D."/>
            <person name="Crous P.W."/>
            <person name="Fauchery L."/>
            <person name="Girlanda M."/>
            <person name="Hayes R."/>
            <person name="Keri Z."/>
            <person name="Labutti K."/>
            <person name="Lipzen A."/>
            <person name="Lombard V."/>
            <person name="Magnuson J."/>
            <person name="Maillard F."/>
            <person name="Morin E."/>
            <person name="Murat C."/>
            <person name="Nolan M."/>
            <person name="Ohm R."/>
            <person name="Pangilinan J."/>
            <person name="Pereira M."/>
            <person name="Perotto S."/>
            <person name="Peter M."/>
            <person name="Riley R."/>
            <person name="Sitrit Y."/>
            <person name="Stielow B."/>
            <person name="Szollosi G."/>
            <person name="Zifcakova L."/>
            <person name="Stursova M."/>
            <person name="Spatafora J.W."/>
            <person name="Tedersoo L."/>
            <person name="Vaario L.-M."/>
            <person name="Yamada A."/>
            <person name="Yan M."/>
            <person name="Wang P."/>
            <person name="Xu J."/>
            <person name="Bruns T."/>
            <person name="Baldrian P."/>
            <person name="Vilgalys R."/>
            <person name="Henrissat B."/>
            <person name="Grigoriev I.V."/>
            <person name="Hibbett D."/>
            <person name="Nagy L.G."/>
            <person name="Martin F.M."/>
        </authorList>
    </citation>
    <scope>NUCLEOTIDE SEQUENCE</scope>
    <source>
        <strain evidence="9">UH-Tt-Lm1</strain>
    </source>
</reference>
<evidence type="ECO:0000313" key="9">
    <source>
        <dbReference type="EMBL" id="KAF9782181.1"/>
    </source>
</evidence>
<dbReference type="GO" id="GO:0005851">
    <property type="term" value="C:eukaryotic translation initiation factor 2B complex"/>
    <property type="evidence" value="ECO:0007669"/>
    <property type="project" value="TreeGrafter"/>
</dbReference>
<comment type="subcellular location">
    <subcellularLocation>
        <location evidence="1">Cytoplasm</location>
        <location evidence="1">Cytosol</location>
    </subcellularLocation>
</comment>
<dbReference type="Gene3D" id="3.90.550.10">
    <property type="entry name" value="Spore Coat Polysaccharide Biosynthesis Protein SpsA, Chain A"/>
    <property type="match status" value="1"/>
</dbReference>
<dbReference type="CDD" id="cd04197">
    <property type="entry name" value="eIF-2B_epsilon_N"/>
    <property type="match status" value="1"/>
</dbReference>
<dbReference type="PANTHER" id="PTHR45887:SF1">
    <property type="entry name" value="TRANSLATION INITIATION FACTOR EIF-2B SUBUNIT EPSILON"/>
    <property type="match status" value="1"/>
</dbReference>
<comment type="subunit">
    <text evidence="6">Component of the translation initiation factor 2B (eIF2B) complex which is a heterodecamer of two sets of five different subunits: alpha, beta, gamma, delta and epsilon. Subunits alpha, beta and delta comprise a regulatory subcomplex and subunits epsilon and gamma comprise a catalytic subcomplex. Within the complex, the hexameric regulatory complex resides at the center, with the two heterodimeric catalytic subcomplexes bound on opposite sides.</text>
</comment>
<feature type="compositionally biased region" description="Acidic residues" evidence="7">
    <location>
        <begin position="442"/>
        <end position="453"/>
    </location>
</feature>
<evidence type="ECO:0000256" key="7">
    <source>
        <dbReference type="SAM" id="MobiDB-lite"/>
    </source>
</evidence>
<dbReference type="PANTHER" id="PTHR45887">
    <property type="entry name" value="TRANSLATION INITIATION FACTOR EIF-2B SUBUNIT EPSILON"/>
    <property type="match status" value="1"/>
</dbReference>
<feature type="compositionally biased region" description="Polar residues" evidence="7">
    <location>
        <begin position="505"/>
        <end position="526"/>
    </location>
</feature>
<dbReference type="InterPro" id="IPR056764">
    <property type="entry name" value="LbH_EIF2B3/5"/>
</dbReference>
<dbReference type="Gene3D" id="1.25.40.180">
    <property type="match status" value="1"/>
</dbReference>
<dbReference type="InterPro" id="IPR003307">
    <property type="entry name" value="W2_domain"/>
</dbReference>
<dbReference type="InterPro" id="IPR044123">
    <property type="entry name" value="W2_eIF2B_epsilon"/>
</dbReference>
<dbReference type="Pfam" id="PF00483">
    <property type="entry name" value="NTP_transferase"/>
    <property type="match status" value="1"/>
</dbReference>
<dbReference type="GO" id="GO:0031369">
    <property type="term" value="F:translation initiation factor binding"/>
    <property type="evidence" value="ECO:0007669"/>
    <property type="project" value="InterPro"/>
</dbReference>
<evidence type="ECO:0000256" key="5">
    <source>
        <dbReference type="ARBA" id="ARBA00044345"/>
    </source>
</evidence>
<dbReference type="InterPro" id="IPR029044">
    <property type="entry name" value="Nucleotide-diphossugar_trans"/>
</dbReference>
<feature type="compositionally biased region" description="Low complexity" evidence="7">
    <location>
        <begin position="538"/>
        <end position="553"/>
    </location>
</feature>
<dbReference type="PROSITE" id="PS51363">
    <property type="entry name" value="W2"/>
    <property type="match status" value="1"/>
</dbReference>
<evidence type="ECO:0000259" key="8">
    <source>
        <dbReference type="PROSITE" id="PS51363"/>
    </source>
</evidence>
<comment type="caution">
    <text evidence="9">The sequence shown here is derived from an EMBL/GenBank/DDBJ whole genome shotgun (WGS) entry which is preliminary data.</text>
</comment>
<dbReference type="GO" id="GO:0003743">
    <property type="term" value="F:translation initiation factor activity"/>
    <property type="evidence" value="ECO:0007669"/>
    <property type="project" value="TreeGrafter"/>
</dbReference>
<evidence type="ECO:0000256" key="6">
    <source>
        <dbReference type="ARBA" id="ARBA00046432"/>
    </source>
</evidence>
<dbReference type="InterPro" id="IPR016024">
    <property type="entry name" value="ARM-type_fold"/>
</dbReference>
<dbReference type="InterPro" id="IPR005835">
    <property type="entry name" value="NTP_transferase_dom"/>
</dbReference>
<evidence type="ECO:0000256" key="4">
    <source>
        <dbReference type="ARBA" id="ARBA00044144"/>
    </source>
</evidence>
<dbReference type="InterPro" id="IPR051956">
    <property type="entry name" value="eIF2B_epsilon"/>
</dbReference>
<proteinExistence type="inferred from homology"/>
<dbReference type="InterPro" id="IPR035543">
    <property type="entry name" value="eIF-2B_epsilon_N"/>
</dbReference>
<gene>
    <name evidence="9" type="ORF">BJ322DRAFT_201265</name>
</gene>
<comment type="similarity">
    <text evidence="2">Belongs to the eIF-2B gamma/epsilon subunits family.</text>
</comment>
<evidence type="ECO:0000256" key="1">
    <source>
        <dbReference type="ARBA" id="ARBA00004514"/>
    </source>
</evidence>
<sequence length="738" mass="81844">MPPKGPAAKNKDIAPVEEDVIQAVILAESFNKRFKPLTIDRPRCLLPICNAPLLDWTLESLALAGVQEIFVVCRSHPELVKAAIKESKWSKPGSGLKIVPIVTAKQTFTPGDALRDIYTHGIITNDFVLVTGDLVSNIRIDEVVRVHKERRKVDRDAIMTMVVKESGVVHRTRSKGESAVFVVDPETDRLLHYESVTGYPKTKIARIPREVLNEHPECEIRYDLIDCSIDICSVEVPSLFQDNFDYGHIRRDFVHGVLTSDLLMKNIYTYVAKDGYAARVQDTKSYDAVSKDILSRWTFPLVPDNNHPSSHAYEHRRGNKYFPRDNTVILSRTCTVGTNTLIGSHSQIFDNAVITSSVIGRRCKILPRAKITNSYIFDDTTIEADCVITSSIIGTMVNVKEGTVVEKGCLIADEVTVGPKGLVKEFERVSKKTKTLGAASSTDDEDEDSELEDIGEEQLEKLRADLGTGSNAFVWPPRTLILEDEETDEIENVNNLRLMRLGDNATDSPVSEAESVSTDDASSPSESDVEDNLDESHSSASSNASTSTPATSSKGVSKEEVEFKLEVTQSLERAFEEGHSVDNASVELKTLRMASNVPLSRVREAVIAALVDRISVVSPEDGAAKQKVEVEKVVERWGELINKIGGIDGVETISILQNHCATTNTQLFGQILVSFYQNDVIDEDDLKNWQRLPASRTGQVDSAENHKKFWVIGSRILQQLLEQDSEDESDEDGDEDDE</sequence>
<dbReference type="Pfam" id="PF02020">
    <property type="entry name" value="W2"/>
    <property type="match status" value="1"/>
</dbReference>
<dbReference type="Pfam" id="PF25084">
    <property type="entry name" value="LbH_EIF2B"/>
    <property type="match status" value="1"/>
</dbReference>
<keyword evidence="10" id="KW-1185">Reference proteome</keyword>
<dbReference type="GO" id="GO:0005829">
    <property type="term" value="C:cytosol"/>
    <property type="evidence" value="ECO:0007669"/>
    <property type="project" value="UniProtKB-SubCell"/>
</dbReference>
<protein>
    <recommendedName>
        <fullName evidence="4">Translation initiation factor eIF2B subunit epsilon</fullName>
    </recommendedName>
    <alternativeName>
        <fullName evidence="5">eIF2B GDP-GTP exchange factor subunit epsilon</fullName>
    </alternativeName>
</protein>
<evidence type="ECO:0000256" key="2">
    <source>
        <dbReference type="ARBA" id="ARBA00007878"/>
    </source>
</evidence>
<name>A0A9P6HAL7_9AGAM</name>
<dbReference type="GO" id="GO:0005085">
    <property type="term" value="F:guanyl-nucleotide exchange factor activity"/>
    <property type="evidence" value="ECO:0007669"/>
    <property type="project" value="InterPro"/>
</dbReference>
<accession>A0A9P6HAL7</accession>
<evidence type="ECO:0000313" key="10">
    <source>
        <dbReference type="Proteomes" id="UP000736335"/>
    </source>
</evidence>
<dbReference type="FunFam" id="3.90.550.10:FF:000066">
    <property type="entry name" value="Translation initiation factor eIF-2B subunit epsilon"/>
    <property type="match status" value="1"/>
</dbReference>
<evidence type="ECO:0000256" key="3">
    <source>
        <dbReference type="ARBA" id="ARBA00022490"/>
    </source>
</evidence>
<dbReference type="AlphaFoldDB" id="A0A9P6HAL7"/>
<dbReference type="CDD" id="cd11558">
    <property type="entry name" value="W2_eIF2B_epsilon"/>
    <property type="match status" value="1"/>
</dbReference>
<feature type="region of interest" description="Disordered" evidence="7">
    <location>
        <begin position="434"/>
        <end position="453"/>
    </location>
</feature>
<dbReference type="OrthoDB" id="424572at2759"/>